<keyword evidence="8" id="KW-1185">Reference proteome</keyword>
<protein>
    <recommendedName>
        <fullName evidence="6">Very short patch repair endonuclease</fullName>
        <ecNumber evidence="6">3.1.-.-</ecNumber>
    </recommendedName>
</protein>
<sequence length="152" mass="17881">MADIVSPETRSRMMSGIRGKDTKPEMILRRGLHALGFRFRLHDRRLPGKPDLVFPKYRAVIFAHGCFWHGHDCHLFKWPSSRPEFWLAKISRNREVDARSEALLAQHDWRRCIVWECALKGRTRLPLEDVIAECAHWLRTEEPGLEIRGRDT</sequence>
<dbReference type="AlphaFoldDB" id="A0A922P2F9"/>
<evidence type="ECO:0000313" key="7">
    <source>
        <dbReference type="EMBL" id="KEQ08282.1"/>
    </source>
</evidence>
<gene>
    <name evidence="7" type="ORF">GV68_03050</name>
</gene>
<dbReference type="PIRSF" id="PIRSF018267">
    <property type="entry name" value="VSR_endonuc"/>
    <property type="match status" value="1"/>
</dbReference>
<comment type="caution">
    <text evidence="7">The sequence shown here is derived from an EMBL/GenBank/DDBJ whole genome shotgun (WGS) entry which is preliminary data.</text>
</comment>
<comment type="similarity">
    <text evidence="6">Belongs to the vsr family.</text>
</comment>
<evidence type="ECO:0000256" key="5">
    <source>
        <dbReference type="ARBA" id="ARBA00023204"/>
    </source>
</evidence>
<name>A0A922P2F9_9HYPH</name>
<evidence type="ECO:0000256" key="1">
    <source>
        <dbReference type="ARBA" id="ARBA00022722"/>
    </source>
</evidence>
<keyword evidence="1 6" id="KW-0540">Nuclease</keyword>
<evidence type="ECO:0000256" key="3">
    <source>
        <dbReference type="ARBA" id="ARBA00022763"/>
    </source>
</evidence>
<dbReference type="Pfam" id="PF03852">
    <property type="entry name" value="Vsr"/>
    <property type="match status" value="1"/>
</dbReference>
<dbReference type="GO" id="GO:0006298">
    <property type="term" value="P:mismatch repair"/>
    <property type="evidence" value="ECO:0007669"/>
    <property type="project" value="UniProtKB-UniRule"/>
</dbReference>
<reference evidence="7 8" key="1">
    <citation type="submission" date="2014-06" db="EMBL/GenBank/DDBJ databases">
        <title>Rhizobium pelagicum/R2-400B4.</title>
        <authorList>
            <person name="Kimes N.E."/>
            <person name="Lopez-Perez M."/>
        </authorList>
    </citation>
    <scope>NUCLEOTIDE SEQUENCE [LARGE SCALE GENOMIC DNA]</scope>
    <source>
        <strain evidence="7 8">R2-400B4</strain>
    </source>
</reference>
<keyword evidence="5 6" id="KW-0234">DNA repair</keyword>
<evidence type="ECO:0000256" key="6">
    <source>
        <dbReference type="PIRNR" id="PIRNR018267"/>
    </source>
</evidence>
<comment type="function">
    <text evidence="6">May nick specific sequences that contain T:G mispairs resulting from m5C-deamination.</text>
</comment>
<keyword evidence="3 6" id="KW-0227">DNA damage</keyword>
<keyword evidence="4 6" id="KW-0378">Hydrolase</keyword>
<dbReference type="Gene3D" id="3.40.960.10">
    <property type="entry name" value="VSR Endonuclease"/>
    <property type="match status" value="1"/>
</dbReference>
<evidence type="ECO:0000313" key="8">
    <source>
        <dbReference type="Proteomes" id="UP000052167"/>
    </source>
</evidence>
<dbReference type="GO" id="GO:0004519">
    <property type="term" value="F:endonuclease activity"/>
    <property type="evidence" value="ECO:0007669"/>
    <property type="project" value="UniProtKB-KW"/>
</dbReference>
<dbReference type="NCBIfam" id="TIGR00632">
    <property type="entry name" value="vsr"/>
    <property type="match status" value="1"/>
</dbReference>
<accession>A0A922P2F9</accession>
<evidence type="ECO:0000256" key="2">
    <source>
        <dbReference type="ARBA" id="ARBA00022759"/>
    </source>
</evidence>
<dbReference type="SUPFAM" id="SSF52980">
    <property type="entry name" value="Restriction endonuclease-like"/>
    <property type="match status" value="1"/>
</dbReference>
<dbReference type="CDD" id="cd00221">
    <property type="entry name" value="Vsr"/>
    <property type="match status" value="1"/>
</dbReference>
<dbReference type="OrthoDB" id="9801520at2"/>
<dbReference type="InterPro" id="IPR011335">
    <property type="entry name" value="Restrct_endonuc-II-like"/>
</dbReference>
<proteinExistence type="inferred from homology"/>
<organism evidence="7 8">
    <name type="scientific">Pseudorhizobium pelagicum</name>
    <dbReference type="NCBI Taxonomy" id="1509405"/>
    <lineage>
        <taxon>Bacteria</taxon>
        <taxon>Pseudomonadati</taxon>
        <taxon>Pseudomonadota</taxon>
        <taxon>Alphaproteobacteria</taxon>
        <taxon>Hyphomicrobiales</taxon>
        <taxon>Rhizobiaceae</taxon>
        <taxon>Rhizobium/Agrobacterium group</taxon>
        <taxon>Pseudorhizobium</taxon>
    </lineage>
</organism>
<dbReference type="GO" id="GO:0016787">
    <property type="term" value="F:hydrolase activity"/>
    <property type="evidence" value="ECO:0007669"/>
    <property type="project" value="UniProtKB-KW"/>
</dbReference>
<evidence type="ECO:0000256" key="4">
    <source>
        <dbReference type="ARBA" id="ARBA00022801"/>
    </source>
</evidence>
<keyword evidence="2 6" id="KW-0255">Endonuclease</keyword>
<dbReference type="InterPro" id="IPR004603">
    <property type="entry name" value="DNA_mismatch_endonuc_vsr"/>
</dbReference>
<dbReference type="RefSeq" id="WP_037160904.1">
    <property type="nucleotide sequence ID" value="NZ_JOKI01000001.1"/>
</dbReference>
<dbReference type="EMBL" id="JOKJ01000010">
    <property type="protein sequence ID" value="KEQ08282.1"/>
    <property type="molecule type" value="Genomic_DNA"/>
</dbReference>
<dbReference type="EC" id="3.1.-.-" evidence="6"/>
<dbReference type="Proteomes" id="UP000052167">
    <property type="component" value="Unassembled WGS sequence"/>
</dbReference>